<dbReference type="RefSeq" id="WP_106209712.1">
    <property type="nucleotide sequence ID" value="NZ_PVTL01000001.1"/>
</dbReference>
<evidence type="ECO:0000256" key="3">
    <source>
        <dbReference type="ARBA" id="ARBA00023027"/>
    </source>
</evidence>
<evidence type="ECO:0000256" key="1">
    <source>
        <dbReference type="ARBA" id="ARBA00009986"/>
    </source>
</evidence>
<proteinExistence type="inferred from homology"/>
<dbReference type="EMBL" id="PVTL01000001">
    <property type="protein sequence ID" value="PRY70524.1"/>
    <property type="molecule type" value="Genomic_DNA"/>
</dbReference>
<comment type="caution">
    <text evidence="7">The sequence shown here is derived from an EMBL/GenBank/DDBJ whole genome shotgun (WGS) entry which is preliminary data.</text>
</comment>
<dbReference type="InterPro" id="IPR016162">
    <property type="entry name" value="Ald_DH_N"/>
</dbReference>
<dbReference type="Proteomes" id="UP000237983">
    <property type="component" value="Unassembled WGS sequence"/>
</dbReference>
<sequence length="486" mass="49990">MPLLDPGTFATVLHTGKPARAAQSMDIVEPATGDVLGRVATATVDDLSTAVSALTEGQRSWAAAPPSERAAVLREAGRLLEVNGPELADWFVREAGCTVGKAYFELTISAQALYAAAGLAAEPVGELYPSAAGRMSMSRRVPAGIVGVIAPFNSPLYLALRSIAPALAVGNAVIVKPDPRTAITGGIIIAEALFQAGLPEDVLAVLPGGSDVGAALVGHPRVPIIAFTGSTAAGKAIAAQAAPLLKRLHLELGGNSALVIFDDVDIERAASAGAFGSFMHSGQICMSSSRHLVHASIADAYVEALARHAEALLIANPALNPAAMVGPLIDARQRDSVHSIVTDTVAAGATVITGGSYDGLFYAPTVLANVQPGTPAYDREIFGPVAPVTVFHTFDEAVELANGTEYGLSLGVLTSNIAQGLAFADLAVSGNVHINDQTLVDDVVQPFGGMAGSGNGSRVGSTRYNADAFTEQQWVTVQPEIALYPY</sequence>
<feature type="active site" evidence="4">
    <location>
        <position position="251"/>
    </location>
</feature>
<accession>A0A2T0VJZ9</accession>
<dbReference type="Pfam" id="PF00171">
    <property type="entry name" value="Aldedh"/>
    <property type="match status" value="1"/>
</dbReference>
<reference evidence="7 8" key="1">
    <citation type="submission" date="2018-03" db="EMBL/GenBank/DDBJ databases">
        <title>Genomic Encyclopedia of Type Strains, Phase III (KMG-III): the genomes of soil and plant-associated and newly described type strains.</title>
        <authorList>
            <person name="Whitman W."/>
        </authorList>
    </citation>
    <scope>NUCLEOTIDE SEQUENCE [LARGE SCALE GENOMIC DNA]</scope>
    <source>
        <strain evidence="7 8">CGMCC 1.12484</strain>
    </source>
</reference>
<dbReference type="PANTHER" id="PTHR42986">
    <property type="entry name" value="BENZALDEHYDE DEHYDROGENASE YFMT"/>
    <property type="match status" value="1"/>
</dbReference>
<evidence type="ECO:0000256" key="4">
    <source>
        <dbReference type="PROSITE-ProRule" id="PRU10007"/>
    </source>
</evidence>
<evidence type="ECO:0000313" key="7">
    <source>
        <dbReference type="EMBL" id="PRY70524.1"/>
    </source>
</evidence>
<evidence type="ECO:0000256" key="2">
    <source>
        <dbReference type="ARBA" id="ARBA00023002"/>
    </source>
</evidence>
<name>A0A2T0VJZ9_9MICO</name>
<dbReference type="InterPro" id="IPR016161">
    <property type="entry name" value="Ald_DH/histidinol_DH"/>
</dbReference>
<dbReference type="InterPro" id="IPR029510">
    <property type="entry name" value="Ald_DH_CS_GLU"/>
</dbReference>
<protein>
    <submittedName>
        <fullName evidence="7">Benzaldehyde dehydrogenase (NAD)</fullName>
    </submittedName>
</protein>
<keyword evidence="2 5" id="KW-0560">Oxidoreductase</keyword>
<keyword evidence="8" id="KW-1185">Reference proteome</keyword>
<gene>
    <name evidence="7" type="ORF">B0I08_101660</name>
</gene>
<dbReference type="SUPFAM" id="SSF53720">
    <property type="entry name" value="ALDH-like"/>
    <property type="match status" value="1"/>
</dbReference>
<organism evidence="7 8">
    <name type="scientific">Glaciihabitans tibetensis</name>
    <dbReference type="NCBI Taxonomy" id="1266600"/>
    <lineage>
        <taxon>Bacteria</taxon>
        <taxon>Bacillati</taxon>
        <taxon>Actinomycetota</taxon>
        <taxon>Actinomycetes</taxon>
        <taxon>Micrococcales</taxon>
        <taxon>Microbacteriaceae</taxon>
        <taxon>Glaciihabitans</taxon>
    </lineage>
</organism>
<feature type="domain" description="Aldehyde dehydrogenase" evidence="6">
    <location>
        <begin position="23"/>
        <end position="475"/>
    </location>
</feature>
<dbReference type="InterPro" id="IPR016163">
    <property type="entry name" value="Ald_DH_C"/>
</dbReference>
<dbReference type="Gene3D" id="3.40.605.10">
    <property type="entry name" value="Aldehyde Dehydrogenase, Chain A, domain 1"/>
    <property type="match status" value="1"/>
</dbReference>
<comment type="similarity">
    <text evidence="1 5">Belongs to the aldehyde dehydrogenase family.</text>
</comment>
<dbReference type="Gene3D" id="3.40.309.10">
    <property type="entry name" value="Aldehyde Dehydrogenase, Chain A, domain 2"/>
    <property type="match status" value="1"/>
</dbReference>
<dbReference type="GO" id="GO:0016620">
    <property type="term" value="F:oxidoreductase activity, acting on the aldehyde or oxo group of donors, NAD or NADP as acceptor"/>
    <property type="evidence" value="ECO:0007669"/>
    <property type="project" value="InterPro"/>
</dbReference>
<dbReference type="InterPro" id="IPR015590">
    <property type="entry name" value="Aldehyde_DH_dom"/>
</dbReference>
<evidence type="ECO:0000259" key="6">
    <source>
        <dbReference type="Pfam" id="PF00171"/>
    </source>
</evidence>
<dbReference type="PROSITE" id="PS00687">
    <property type="entry name" value="ALDEHYDE_DEHYDR_GLU"/>
    <property type="match status" value="1"/>
</dbReference>
<evidence type="ECO:0000256" key="5">
    <source>
        <dbReference type="RuleBase" id="RU003345"/>
    </source>
</evidence>
<evidence type="ECO:0000313" key="8">
    <source>
        <dbReference type="Proteomes" id="UP000237983"/>
    </source>
</evidence>
<dbReference type="PANTHER" id="PTHR42986:SF1">
    <property type="entry name" value="BENZALDEHYDE DEHYDROGENASE YFMT"/>
    <property type="match status" value="1"/>
</dbReference>
<keyword evidence="3" id="KW-0520">NAD</keyword>
<dbReference type="OrthoDB" id="6882680at2"/>
<dbReference type="AlphaFoldDB" id="A0A2T0VJZ9"/>